<protein>
    <submittedName>
        <fullName evidence="3">Uncharacterized protein LOC104781525</fullName>
    </submittedName>
</protein>
<feature type="region of interest" description="Disordered" evidence="1">
    <location>
        <begin position="51"/>
        <end position="108"/>
    </location>
</feature>
<dbReference type="RefSeq" id="XP_010504526.1">
    <property type="nucleotide sequence ID" value="XM_010506224.2"/>
</dbReference>
<evidence type="ECO:0000256" key="1">
    <source>
        <dbReference type="SAM" id="MobiDB-lite"/>
    </source>
</evidence>
<keyword evidence="2" id="KW-1185">Reference proteome</keyword>
<accession>A0ABM0YQR7</accession>
<evidence type="ECO:0000313" key="3">
    <source>
        <dbReference type="RefSeq" id="XP_010504526.1"/>
    </source>
</evidence>
<dbReference type="Proteomes" id="UP000694864">
    <property type="component" value="Chromosome 4"/>
</dbReference>
<evidence type="ECO:0000313" key="2">
    <source>
        <dbReference type="Proteomes" id="UP000694864"/>
    </source>
</evidence>
<proteinExistence type="predicted"/>
<name>A0ABM0YQR7_CAMSA</name>
<reference evidence="3" key="2">
    <citation type="submission" date="2025-08" db="UniProtKB">
        <authorList>
            <consortium name="RefSeq"/>
        </authorList>
    </citation>
    <scope>IDENTIFICATION</scope>
    <source>
        <tissue evidence="3">Leaf</tissue>
    </source>
</reference>
<sequence>MTMHSMTRDPPTMAEPPYHSYGSQGQAHPTTSAPIPLFLCRSLHLPHITPPSCCRHRRDRASDLRRSKHGSKKTTSSSFSWSSTSSSSSFSSSPPHSSKKRVSHDKKSPLLYANYKEDELRSSPTSTLCYSNGERNGCSSSMGSLKRVLFSGSMESLKRHGTGKALINNDKNKA</sequence>
<feature type="compositionally biased region" description="Low complexity" evidence="1">
    <location>
        <begin position="73"/>
        <end position="96"/>
    </location>
</feature>
<dbReference type="GeneID" id="104781525"/>
<organism evidence="2 3">
    <name type="scientific">Camelina sativa</name>
    <name type="common">False flax</name>
    <name type="synonym">Myagrum sativum</name>
    <dbReference type="NCBI Taxonomy" id="90675"/>
    <lineage>
        <taxon>Eukaryota</taxon>
        <taxon>Viridiplantae</taxon>
        <taxon>Streptophyta</taxon>
        <taxon>Embryophyta</taxon>
        <taxon>Tracheophyta</taxon>
        <taxon>Spermatophyta</taxon>
        <taxon>Magnoliopsida</taxon>
        <taxon>eudicotyledons</taxon>
        <taxon>Gunneridae</taxon>
        <taxon>Pentapetalae</taxon>
        <taxon>rosids</taxon>
        <taxon>malvids</taxon>
        <taxon>Brassicales</taxon>
        <taxon>Brassicaceae</taxon>
        <taxon>Camelineae</taxon>
        <taxon>Camelina</taxon>
    </lineage>
</organism>
<feature type="region of interest" description="Disordered" evidence="1">
    <location>
        <begin position="1"/>
        <end position="29"/>
    </location>
</feature>
<gene>
    <name evidence="3" type="primary">LOC104781525</name>
</gene>
<reference evidence="2" key="1">
    <citation type="journal article" date="2014" name="Nat. Commun.">
        <title>The emerging biofuel crop Camelina sativa retains a highly undifferentiated hexaploid genome structure.</title>
        <authorList>
            <person name="Kagale S."/>
            <person name="Koh C."/>
            <person name="Nixon J."/>
            <person name="Bollina V."/>
            <person name="Clarke W.E."/>
            <person name="Tuteja R."/>
            <person name="Spillane C."/>
            <person name="Robinson S.J."/>
            <person name="Links M.G."/>
            <person name="Clarke C."/>
            <person name="Higgins E.E."/>
            <person name="Huebert T."/>
            <person name="Sharpe A.G."/>
            <person name="Parkin I.A."/>
        </authorList>
    </citation>
    <scope>NUCLEOTIDE SEQUENCE [LARGE SCALE GENOMIC DNA]</scope>
    <source>
        <strain evidence="2">cv. DH55</strain>
    </source>
</reference>